<proteinExistence type="predicted"/>
<evidence type="ECO:0000256" key="1">
    <source>
        <dbReference type="SAM" id="MobiDB-lite"/>
    </source>
</evidence>
<gene>
    <name evidence="3" type="ORF">SCF082_LOCUS8229</name>
</gene>
<dbReference type="Proteomes" id="UP001642464">
    <property type="component" value="Unassembled WGS sequence"/>
</dbReference>
<comment type="caution">
    <text evidence="3">The sequence shown here is derived from an EMBL/GenBank/DDBJ whole genome shotgun (WGS) entry which is preliminary data.</text>
</comment>
<sequence>MDHADKMVADSDAASTADSDAASTAASGESWWATEWISTASAGALDLASAGGDVLLASAGVIGFGFTSAWEYLTEPSAEPESNQCDETGATEVPGDNCDEAESCDEDELDEPTEDEPQGTAAANWWKEWLSCFAGCGVWSASTPVEVEAPDGTDTSLVNKQSRRNLRQQIQDPAGSASTFLLFEATNLPNQKLQRRCKSAALSPATPLALNTMGDRIENEYFRGQMLMMHRTTEQNTAPTTPYAQYFAKKTRRWELRLQGQFRRSPGGKLYMGVVLRDFDYSQPLSTFIHWLSTLSLTPLEYITGSKVMLSFGDREEAAMKDDAMFAQLVSGLQAFDQIIVTSPGEVPPIHADLDNLGITRRGAASSSDWSTAVEEIERGITPDKVYTLCFWSASKFLDLMGAQITDILPVFPAVSLSSILDRWPPHFVLYALEEPQETGESCSPPLHLERNKEYIFDLMMVPKCKESLHLSQRYYFPKDR</sequence>
<feature type="domain" description="Domain of unknown function at the cortex 1" evidence="2">
    <location>
        <begin position="200"/>
        <end position="433"/>
    </location>
</feature>
<accession>A0ABP0ISU6</accession>
<dbReference type="EMBL" id="CAXAMM010004692">
    <property type="protein sequence ID" value="CAK9004544.1"/>
    <property type="molecule type" value="Genomic_DNA"/>
</dbReference>
<keyword evidence="4" id="KW-1185">Reference proteome</keyword>
<dbReference type="InterPro" id="IPR013897">
    <property type="entry name" value="Duc1"/>
</dbReference>
<feature type="compositionally biased region" description="Acidic residues" evidence="1">
    <location>
        <begin position="97"/>
        <end position="117"/>
    </location>
</feature>
<feature type="region of interest" description="Disordered" evidence="1">
    <location>
        <begin position="77"/>
        <end position="120"/>
    </location>
</feature>
<feature type="region of interest" description="Disordered" evidence="1">
    <location>
        <begin position="1"/>
        <end position="22"/>
    </location>
</feature>
<feature type="compositionally biased region" description="Low complexity" evidence="1">
    <location>
        <begin position="10"/>
        <end position="22"/>
    </location>
</feature>
<organism evidence="3 4">
    <name type="scientific">Durusdinium trenchii</name>
    <dbReference type="NCBI Taxonomy" id="1381693"/>
    <lineage>
        <taxon>Eukaryota</taxon>
        <taxon>Sar</taxon>
        <taxon>Alveolata</taxon>
        <taxon>Dinophyceae</taxon>
        <taxon>Suessiales</taxon>
        <taxon>Symbiodiniaceae</taxon>
        <taxon>Durusdinium</taxon>
    </lineage>
</organism>
<dbReference type="Pfam" id="PF08588">
    <property type="entry name" value="Duc1"/>
    <property type="match status" value="1"/>
</dbReference>
<evidence type="ECO:0000259" key="2">
    <source>
        <dbReference type="Pfam" id="PF08588"/>
    </source>
</evidence>
<evidence type="ECO:0000313" key="3">
    <source>
        <dbReference type="EMBL" id="CAK9004544.1"/>
    </source>
</evidence>
<reference evidence="3 4" key="1">
    <citation type="submission" date="2024-02" db="EMBL/GenBank/DDBJ databases">
        <authorList>
            <person name="Chen Y."/>
            <person name="Shah S."/>
            <person name="Dougan E. K."/>
            <person name="Thang M."/>
            <person name="Chan C."/>
        </authorList>
    </citation>
    <scope>NUCLEOTIDE SEQUENCE [LARGE SCALE GENOMIC DNA]</scope>
</reference>
<evidence type="ECO:0000313" key="4">
    <source>
        <dbReference type="Proteomes" id="UP001642464"/>
    </source>
</evidence>
<protein>
    <recommendedName>
        <fullName evidence="2">Domain of unknown function at the cortex 1 domain-containing protein</fullName>
    </recommendedName>
</protein>
<name>A0ABP0ISU6_9DINO</name>